<dbReference type="Pfam" id="PF13439">
    <property type="entry name" value="Glyco_transf_4"/>
    <property type="match status" value="1"/>
</dbReference>
<dbReference type="EMBL" id="MHSS01000013">
    <property type="protein sequence ID" value="OHA47825.1"/>
    <property type="molecule type" value="Genomic_DNA"/>
</dbReference>
<reference evidence="4 5" key="1">
    <citation type="journal article" date="2016" name="Nat. Commun.">
        <title>Thousands of microbial genomes shed light on interconnected biogeochemical processes in an aquifer system.</title>
        <authorList>
            <person name="Anantharaman K."/>
            <person name="Brown C.T."/>
            <person name="Hug L.A."/>
            <person name="Sharon I."/>
            <person name="Castelle C.J."/>
            <person name="Probst A.J."/>
            <person name="Thomas B.C."/>
            <person name="Singh A."/>
            <person name="Wilkins M.J."/>
            <person name="Karaoz U."/>
            <person name="Brodie E.L."/>
            <person name="Williams K.H."/>
            <person name="Hubbard S.S."/>
            <person name="Banfield J.F."/>
        </authorList>
    </citation>
    <scope>NUCLEOTIDE SEQUENCE [LARGE SCALE GENOMIC DNA]</scope>
</reference>
<dbReference type="GO" id="GO:0016757">
    <property type="term" value="F:glycosyltransferase activity"/>
    <property type="evidence" value="ECO:0007669"/>
    <property type="project" value="InterPro"/>
</dbReference>
<proteinExistence type="predicted"/>
<evidence type="ECO:0008006" key="6">
    <source>
        <dbReference type="Google" id="ProtNLM"/>
    </source>
</evidence>
<gene>
    <name evidence="4" type="ORF">A2806_02140</name>
</gene>
<keyword evidence="1" id="KW-0808">Transferase</keyword>
<organism evidence="4 5">
    <name type="scientific">Candidatus Terrybacteria bacterium RIFCSPHIGHO2_01_FULL_48_17</name>
    <dbReference type="NCBI Taxonomy" id="1802362"/>
    <lineage>
        <taxon>Bacteria</taxon>
        <taxon>Candidatus Terryibacteriota</taxon>
    </lineage>
</organism>
<dbReference type="SUPFAM" id="SSF53756">
    <property type="entry name" value="UDP-Glycosyltransferase/glycogen phosphorylase"/>
    <property type="match status" value="1"/>
</dbReference>
<evidence type="ECO:0000259" key="2">
    <source>
        <dbReference type="Pfam" id="PF00534"/>
    </source>
</evidence>
<accession>A0A1G2PHJ7</accession>
<dbReference type="STRING" id="1802362.A2806_02140"/>
<dbReference type="CDD" id="cd03809">
    <property type="entry name" value="GT4_MtfB-like"/>
    <property type="match status" value="1"/>
</dbReference>
<dbReference type="PANTHER" id="PTHR46401:SF2">
    <property type="entry name" value="GLYCOSYLTRANSFERASE WBBK-RELATED"/>
    <property type="match status" value="1"/>
</dbReference>
<comment type="caution">
    <text evidence="4">The sequence shown here is derived from an EMBL/GenBank/DDBJ whole genome shotgun (WGS) entry which is preliminary data.</text>
</comment>
<evidence type="ECO:0000256" key="1">
    <source>
        <dbReference type="ARBA" id="ARBA00022679"/>
    </source>
</evidence>
<sequence>MQIGIHAAALVRPRIAGVERYTRELLGALLALPESRSHTFVLFTPTRPDFDVSQTPHAKFHIVPQNIAFTQFGLSKAFLRMKLDSFFVPAHVLPRVLPGKTVVTVHGLEFEHAPWAYPKTQRLWLRVMTKDAVKRADKVIAISEATKRDLVERYHVPEDKISVIHHGFSVQETQDEIASKAQVGRKPYFLFFGRLEQKKNIASIVRAFTTFKTLTRFPHRLLLAGAAGFGFSQIKKEVDTSPAKNDIVRLGYVPDTLRGHLLKYAAAFVFPSWAEGFGLPILEAQAAGVPVITSDTTAMPEIAGGGALFVDPKDPEMLAQAMRKIVQDPKLRQKLIVAGLVNLKRFSWEETARRTLGILIE</sequence>
<evidence type="ECO:0000259" key="3">
    <source>
        <dbReference type="Pfam" id="PF13439"/>
    </source>
</evidence>
<protein>
    <recommendedName>
        <fullName evidence="6">Glycosyltransferase family 1 protein</fullName>
    </recommendedName>
</protein>
<dbReference type="InterPro" id="IPR001296">
    <property type="entry name" value="Glyco_trans_1"/>
</dbReference>
<feature type="domain" description="Glycosyltransferase subfamily 4-like N-terminal" evidence="3">
    <location>
        <begin position="17"/>
        <end position="170"/>
    </location>
</feature>
<dbReference type="Pfam" id="PF00534">
    <property type="entry name" value="Glycos_transf_1"/>
    <property type="match status" value="1"/>
</dbReference>
<dbReference type="Proteomes" id="UP000177629">
    <property type="component" value="Unassembled WGS sequence"/>
</dbReference>
<dbReference type="InterPro" id="IPR028098">
    <property type="entry name" value="Glyco_trans_4-like_N"/>
</dbReference>
<dbReference type="Gene3D" id="3.40.50.2000">
    <property type="entry name" value="Glycogen Phosphorylase B"/>
    <property type="match status" value="2"/>
</dbReference>
<evidence type="ECO:0000313" key="5">
    <source>
        <dbReference type="Proteomes" id="UP000177629"/>
    </source>
</evidence>
<dbReference type="AlphaFoldDB" id="A0A1G2PHJ7"/>
<feature type="domain" description="Glycosyl transferase family 1" evidence="2">
    <location>
        <begin position="176"/>
        <end position="336"/>
    </location>
</feature>
<name>A0A1G2PHJ7_9BACT</name>
<evidence type="ECO:0000313" key="4">
    <source>
        <dbReference type="EMBL" id="OHA47825.1"/>
    </source>
</evidence>
<dbReference type="PANTHER" id="PTHR46401">
    <property type="entry name" value="GLYCOSYLTRANSFERASE WBBK-RELATED"/>
    <property type="match status" value="1"/>
</dbReference>